<feature type="transmembrane region" description="Helical" evidence="5">
    <location>
        <begin position="20"/>
        <end position="38"/>
    </location>
</feature>
<accession>A0ABS2Q3V1</accession>
<keyword evidence="2 5" id="KW-0812">Transmembrane</keyword>
<dbReference type="InterPro" id="IPR017501">
    <property type="entry name" value="Phage_infect_YhgE_C"/>
</dbReference>
<gene>
    <name evidence="7" type="ORF">JOD45_003209</name>
</gene>
<dbReference type="PANTHER" id="PTHR43077">
    <property type="entry name" value="TRANSPORT PERMEASE YVFS-RELATED"/>
    <property type="match status" value="1"/>
</dbReference>
<name>A0ABS2Q3V1_9BACL</name>
<evidence type="ECO:0000313" key="7">
    <source>
        <dbReference type="EMBL" id="MBM7646974.1"/>
    </source>
</evidence>
<evidence type="ECO:0000256" key="2">
    <source>
        <dbReference type="ARBA" id="ARBA00022692"/>
    </source>
</evidence>
<evidence type="ECO:0000313" key="8">
    <source>
        <dbReference type="Proteomes" id="UP000808914"/>
    </source>
</evidence>
<dbReference type="Proteomes" id="UP000808914">
    <property type="component" value="Unassembled WGS sequence"/>
</dbReference>
<organism evidence="7 8">
    <name type="scientific">Scopulibacillus daqui</name>
    <dbReference type="NCBI Taxonomy" id="1469162"/>
    <lineage>
        <taxon>Bacteria</taxon>
        <taxon>Bacillati</taxon>
        <taxon>Bacillota</taxon>
        <taxon>Bacilli</taxon>
        <taxon>Bacillales</taxon>
        <taxon>Sporolactobacillaceae</taxon>
        <taxon>Scopulibacillus</taxon>
    </lineage>
</organism>
<feature type="transmembrane region" description="Helical" evidence="5">
    <location>
        <begin position="666"/>
        <end position="692"/>
    </location>
</feature>
<feature type="domain" description="ABC-2 type transporter transmembrane" evidence="6">
    <location>
        <begin position="462"/>
        <end position="690"/>
    </location>
</feature>
<sequence>MKSIFSIYGSDIKRNTTNWAAAMIIVGLIILPSLYAWFNIKASWNPYANTRGIAVAVVNNDKGTTIRGKDINVGNEVIQSMKKNKDIGWTFVNEKQAEKGVKYGTYYASIMIPKDFSEKISTVLTDQPVKPQLIYNVNEKINAVAPKITSSGASGIVEKISASFVQTANGAIFQMFNKLGIELEKERPTLENIRNMIFTLQNSFPQLKEAVNTALHDAGQSQQIVQKAQTNLPLVAQIADNGESLTLSINGLLNKTSEVMDTVTPNIKQDLGLLQQTAAAAAQLSSIIQNSQVNIQTIQTGLNQASQRLNTALPVVNSVLQFFERLNALNQRFAPEIGNIQQIKNSLEQQQFTVNQIRDIVNKGGKPAVELASRLRQQSINAANALNQFLSRFDSSIAPKIQQAFQEAKTSANNAQIVLSDVKSTLPDVQKILNDASKGLVVGKSEILAIQSQLPVVEAKVNRLASNIRSFEAKENIDDLIRLLRHDYKKESEFFAHPVELKENKIFPIPNYGSAMSPFFTTLSLWVGALLLVSLLSVDVVQEDHSYKSYQVYLGRFLTFLTIGLLQSLTATSGDLFLLHTHVVGKLWFVLFGLLISAVFMLIVYTLVSVFGNIGKALAIVLLVLQISASGGTFPVQTMPRFFQAINPYLPFTYAISMMREAAGGILWPIVIRDICVLILFSAIALMIGLVLKKSINRLSINFVNKVREGKLIH</sequence>
<feature type="transmembrane region" description="Helical" evidence="5">
    <location>
        <begin position="617"/>
        <end position="636"/>
    </location>
</feature>
<proteinExistence type="predicted"/>
<comment type="caution">
    <text evidence="7">The sequence shown here is derived from an EMBL/GenBank/DDBJ whole genome shotgun (WGS) entry which is preliminary data.</text>
</comment>
<feature type="transmembrane region" description="Helical" evidence="5">
    <location>
        <begin position="519"/>
        <end position="538"/>
    </location>
</feature>
<dbReference type="Pfam" id="PF12698">
    <property type="entry name" value="ABC2_membrane_3"/>
    <property type="match status" value="1"/>
</dbReference>
<protein>
    <submittedName>
        <fullName evidence="7">Membrane protein</fullName>
    </submittedName>
</protein>
<feature type="transmembrane region" description="Helical" evidence="5">
    <location>
        <begin position="587"/>
        <end position="610"/>
    </location>
</feature>
<keyword evidence="3 5" id="KW-1133">Transmembrane helix</keyword>
<dbReference type="Gene3D" id="3.40.1710.10">
    <property type="entry name" value="abc type-2 transporter like domain"/>
    <property type="match status" value="1"/>
</dbReference>
<dbReference type="InterPro" id="IPR017500">
    <property type="entry name" value="Phage_infect_YhgE_N"/>
</dbReference>
<evidence type="ECO:0000259" key="6">
    <source>
        <dbReference type="Pfam" id="PF12698"/>
    </source>
</evidence>
<keyword evidence="8" id="KW-1185">Reference proteome</keyword>
<evidence type="ECO:0000256" key="5">
    <source>
        <dbReference type="SAM" id="Phobius"/>
    </source>
</evidence>
<dbReference type="PANTHER" id="PTHR43077:SF10">
    <property type="entry name" value="TRANSPORT PERMEASE PROTEIN"/>
    <property type="match status" value="1"/>
</dbReference>
<comment type="subcellular location">
    <subcellularLocation>
        <location evidence="1">Membrane</location>
        <topology evidence="1">Multi-pass membrane protein</topology>
    </subcellularLocation>
</comment>
<dbReference type="NCBIfam" id="TIGR03062">
    <property type="entry name" value="pip_yhgE_Cterm"/>
    <property type="match status" value="1"/>
</dbReference>
<dbReference type="SUPFAM" id="SSF58104">
    <property type="entry name" value="Methyl-accepting chemotaxis protein (MCP) signaling domain"/>
    <property type="match status" value="1"/>
</dbReference>
<dbReference type="RefSeq" id="WP_205004844.1">
    <property type="nucleotide sequence ID" value="NZ_JAFBER010000036.1"/>
</dbReference>
<dbReference type="InterPro" id="IPR051328">
    <property type="entry name" value="T7SS_ABC-Transporter"/>
</dbReference>
<keyword evidence="4 5" id="KW-0472">Membrane</keyword>
<dbReference type="InterPro" id="IPR013525">
    <property type="entry name" value="ABC2_TM"/>
</dbReference>
<dbReference type="NCBIfam" id="TIGR03061">
    <property type="entry name" value="pip_yhgE_Nterm"/>
    <property type="match status" value="1"/>
</dbReference>
<evidence type="ECO:0000256" key="4">
    <source>
        <dbReference type="ARBA" id="ARBA00023136"/>
    </source>
</evidence>
<dbReference type="EMBL" id="JAFBER010000036">
    <property type="protein sequence ID" value="MBM7646974.1"/>
    <property type="molecule type" value="Genomic_DNA"/>
</dbReference>
<reference evidence="7 8" key="1">
    <citation type="submission" date="2021-01" db="EMBL/GenBank/DDBJ databases">
        <title>Genomic Encyclopedia of Type Strains, Phase IV (KMG-IV): sequencing the most valuable type-strain genomes for metagenomic binning, comparative biology and taxonomic classification.</title>
        <authorList>
            <person name="Goeker M."/>
        </authorList>
    </citation>
    <scope>NUCLEOTIDE SEQUENCE [LARGE SCALE GENOMIC DNA]</scope>
    <source>
        <strain evidence="7 8">DSM 28236</strain>
    </source>
</reference>
<evidence type="ECO:0000256" key="1">
    <source>
        <dbReference type="ARBA" id="ARBA00004141"/>
    </source>
</evidence>
<evidence type="ECO:0000256" key="3">
    <source>
        <dbReference type="ARBA" id="ARBA00022989"/>
    </source>
</evidence>